<dbReference type="RefSeq" id="WP_026747757.1">
    <property type="nucleotide sequence ID" value="NZ_AP019831.1"/>
</dbReference>
<organism evidence="2 3">
    <name type="scientific">Leptotrichia trevisanii</name>
    <dbReference type="NCBI Taxonomy" id="109328"/>
    <lineage>
        <taxon>Bacteria</taxon>
        <taxon>Fusobacteriati</taxon>
        <taxon>Fusobacteriota</taxon>
        <taxon>Fusobacteriia</taxon>
        <taxon>Fusobacteriales</taxon>
        <taxon>Leptotrichiaceae</taxon>
        <taxon>Leptotrichia</taxon>
    </lineage>
</organism>
<feature type="transmembrane region" description="Helical" evidence="1">
    <location>
        <begin position="160"/>
        <end position="180"/>
    </location>
</feature>
<keyword evidence="1" id="KW-0472">Membrane</keyword>
<feature type="transmembrane region" description="Helical" evidence="1">
    <location>
        <begin position="44"/>
        <end position="64"/>
    </location>
</feature>
<dbReference type="OrthoDB" id="82441at2"/>
<dbReference type="EMBL" id="AP019831">
    <property type="protein sequence ID" value="BBM44378.1"/>
    <property type="molecule type" value="Genomic_DNA"/>
</dbReference>
<dbReference type="Proteomes" id="UP000422644">
    <property type="component" value="Chromosome"/>
</dbReference>
<evidence type="ECO:0000313" key="3">
    <source>
        <dbReference type="Proteomes" id="UP000422644"/>
    </source>
</evidence>
<sequence length="198" mass="22652">MNNIKFLTSGKNENKLYTFLGGFAGLIIATLFGFWVAQINDSTAVVPIVALGASSAGVVLGNFFGKRQREKSKETDSWNEVEEVGKVKKSRFNNPYDEFEMTPFGMIITVVFSYLSIYLSEVLNLAVIFKKQYPDTKFFDILIEVITNIFNVDWARQYLVGYWIFLTIFIAVFAIGGLFWKRKLKKMKDENRKAGDLF</sequence>
<dbReference type="AlphaFoldDB" id="A0A510JYB6"/>
<evidence type="ECO:0000256" key="1">
    <source>
        <dbReference type="SAM" id="Phobius"/>
    </source>
</evidence>
<feature type="transmembrane region" description="Helical" evidence="1">
    <location>
        <begin position="104"/>
        <end position="129"/>
    </location>
</feature>
<accession>A0A510JYB6</accession>
<protein>
    <submittedName>
        <fullName evidence="2">Uncharacterized protein</fullName>
    </submittedName>
</protein>
<keyword evidence="3" id="KW-1185">Reference proteome</keyword>
<gene>
    <name evidence="2" type="ORF">JMUB3870_0485</name>
</gene>
<name>A0A510JYB6_9FUSO</name>
<keyword evidence="1" id="KW-0812">Transmembrane</keyword>
<keyword evidence="1" id="KW-1133">Transmembrane helix</keyword>
<proteinExistence type="predicted"/>
<reference evidence="2 3" key="1">
    <citation type="submission" date="2019-07" db="EMBL/GenBank/DDBJ databases">
        <title>Complete Genome Sequence of Leptotrichia trevisanii Strain JMUB3870.</title>
        <authorList>
            <person name="Watanabe S."/>
            <person name="Cui L."/>
        </authorList>
    </citation>
    <scope>NUCLEOTIDE SEQUENCE [LARGE SCALE GENOMIC DNA]</scope>
    <source>
        <strain evidence="2 3">JMUB3870</strain>
    </source>
</reference>
<evidence type="ECO:0000313" key="2">
    <source>
        <dbReference type="EMBL" id="BBM44378.1"/>
    </source>
</evidence>
<feature type="transmembrane region" description="Helical" evidence="1">
    <location>
        <begin position="16"/>
        <end position="38"/>
    </location>
</feature>